<sequence>MSHSENPKSPSRLHRPFYRNGENHRGGADVSFADIVKYFGFKTAKVGKWVTKEEQQIAANLMFDALCDLMDILSLPEQVISLNGTLSIAFGSGGQKHSSAHYAPQIRQLALAKNAGGGALAHEWFHAFDHYVSQYMFEKVAPLQFASELWLNDARTHSHPLNQALSHWFKMLFLNESGDEPHPYVIQSAMADRTLKLFYYAQPQEMAARAFEAIIQSSEIKNTFLVQGTKQSQEAKLGLYPTPEHLQAMSLPLYDYFSLLTYALVKQKDNP</sequence>
<dbReference type="Pfam" id="PF18796">
    <property type="entry name" value="LPD1"/>
    <property type="match status" value="1"/>
</dbReference>
<evidence type="ECO:0000313" key="4">
    <source>
        <dbReference type="Proteomes" id="UP001652504"/>
    </source>
</evidence>
<protein>
    <recommendedName>
        <fullName evidence="2">Large polyvalent protein-associated domain-containing protein</fullName>
    </recommendedName>
</protein>
<evidence type="ECO:0000259" key="2">
    <source>
        <dbReference type="Pfam" id="PF18796"/>
    </source>
</evidence>
<dbReference type="Proteomes" id="UP001652504">
    <property type="component" value="Unassembled WGS sequence"/>
</dbReference>
<dbReference type="InterPro" id="IPR041047">
    <property type="entry name" value="LPD1"/>
</dbReference>
<feature type="region of interest" description="Disordered" evidence="1">
    <location>
        <begin position="1"/>
        <end position="20"/>
    </location>
</feature>
<accession>A0ABT3A7M5</accession>
<reference evidence="3 4" key="1">
    <citation type="submission" date="2022-10" db="EMBL/GenBank/DDBJ databases">
        <title>Aestuariibacter sp. AA17 isolated from Montipora capitata coral fragment.</title>
        <authorList>
            <person name="Emsley S.A."/>
            <person name="Pfannmuller K.M."/>
            <person name="Loughran R.M."/>
            <person name="Shlafstein M."/>
            <person name="Papke E."/>
            <person name="Saw J.H."/>
            <person name="Ushijima B."/>
            <person name="Videau P."/>
        </authorList>
    </citation>
    <scope>NUCLEOTIDE SEQUENCE [LARGE SCALE GENOMIC DNA]</scope>
    <source>
        <strain evidence="3 4">AA17</strain>
    </source>
</reference>
<gene>
    <name evidence="3" type="ORF">OE749_08230</name>
</gene>
<evidence type="ECO:0000256" key="1">
    <source>
        <dbReference type="SAM" id="MobiDB-lite"/>
    </source>
</evidence>
<dbReference type="RefSeq" id="WP_263711958.1">
    <property type="nucleotide sequence ID" value="NZ_JAOWKX010000003.1"/>
</dbReference>
<name>A0ABT3A7M5_9ALTE</name>
<proteinExistence type="predicted"/>
<comment type="caution">
    <text evidence="3">The sequence shown here is derived from an EMBL/GenBank/DDBJ whole genome shotgun (WGS) entry which is preliminary data.</text>
</comment>
<dbReference type="EMBL" id="JAOWKX010000003">
    <property type="protein sequence ID" value="MCV2884681.1"/>
    <property type="molecule type" value="Genomic_DNA"/>
</dbReference>
<keyword evidence="4" id="KW-1185">Reference proteome</keyword>
<organism evidence="3 4">
    <name type="scientific">Fluctibacter corallii</name>
    <dbReference type="NCBI Taxonomy" id="2984329"/>
    <lineage>
        <taxon>Bacteria</taxon>
        <taxon>Pseudomonadati</taxon>
        <taxon>Pseudomonadota</taxon>
        <taxon>Gammaproteobacteria</taxon>
        <taxon>Alteromonadales</taxon>
        <taxon>Alteromonadaceae</taxon>
        <taxon>Fluctibacter</taxon>
    </lineage>
</organism>
<feature type="domain" description="Large polyvalent protein-associated" evidence="2">
    <location>
        <begin position="192"/>
        <end position="263"/>
    </location>
</feature>
<dbReference type="NCBIfam" id="NF041907">
    <property type="entry name" value="CLCA_X"/>
    <property type="match status" value="1"/>
</dbReference>
<evidence type="ECO:0000313" key="3">
    <source>
        <dbReference type="EMBL" id="MCV2884681.1"/>
    </source>
</evidence>